<reference evidence="1 2" key="1">
    <citation type="submission" date="2016-11" db="EMBL/GenBank/DDBJ databases">
        <authorList>
            <person name="Jaros S."/>
            <person name="Januszkiewicz K."/>
            <person name="Wedrychowicz H."/>
        </authorList>
    </citation>
    <scope>NUCLEOTIDE SEQUENCE [LARGE SCALE GENOMIC DNA]</scope>
    <source>
        <strain evidence="1 2">DSM 25661</strain>
    </source>
</reference>
<evidence type="ECO:0000313" key="1">
    <source>
        <dbReference type="EMBL" id="SHE88478.1"/>
    </source>
</evidence>
<keyword evidence="1" id="KW-0808">Transferase</keyword>
<dbReference type="AlphaFoldDB" id="A0A1M4X4R6"/>
<dbReference type="EMBL" id="FQTW01000007">
    <property type="protein sequence ID" value="SHE88478.1"/>
    <property type="molecule type" value="Genomic_DNA"/>
</dbReference>
<dbReference type="InterPro" id="IPR027417">
    <property type="entry name" value="P-loop_NTPase"/>
</dbReference>
<name>A0A1M4X4R6_9FLAO</name>
<dbReference type="GO" id="GO:0016020">
    <property type="term" value="C:membrane"/>
    <property type="evidence" value="ECO:0007669"/>
    <property type="project" value="InterPro"/>
</dbReference>
<organism evidence="1 2">
    <name type="scientific">Psychroflexus salarius</name>
    <dbReference type="NCBI Taxonomy" id="1155689"/>
    <lineage>
        <taxon>Bacteria</taxon>
        <taxon>Pseudomonadati</taxon>
        <taxon>Bacteroidota</taxon>
        <taxon>Flavobacteriia</taxon>
        <taxon>Flavobacteriales</taxon>
        <taxon>Flavobacteriaceae</taxon>
        <taxon>Psychroflexus</taxon>
    </lineage>
</organism>
<gene>
    <name evidence="1" type="ORF">SAMN05444278_107106</name>
</gene>
<dbReference type="Gene3D" id="3.40.50.300">
    <property type="entry name" value="P-loop containing nucleotide triphosphate hydrolases"/>
    <property type="match status" value="1"/>
</dbReference>
<dbReference type="SUPFAM" id="SSF52540">
    <property type="entry name" value="P-loop containing nucleoside triphosphate hydrolases"/>
    <property type="match status" value="1"/>
</dbReference>
<dbReference type="STRING" id="1155689.SAMN05444278_107106"/>
<dbReference type="Pfam" id="PF03567">
    <property type="entry name" value="Sulfotransfer_2"/>
    <property type="match status" value="1"/>
</dbReference>
<accession>A0A1M4X4R6</accession>
<protein>
    <submittedName>
        <fullName evidence="1">Sulfotransferase family protein</fullName>
    </submittedName>
</protein>
<keyword evidence="2" id="KW-1185">Reference proteome</keyword>
<dbReference type="InterPro" id="IPR005331">
    <property type="entry name" value="Sulfotransferase"/>
</dbReference>
<dbReference type="RefSeq" id="WP_073193367.1">
    <property type="nucleotide sequence ID" value="NZ_FQTW01000007.1"/>
</dbReference>
<dbReference type="OrthoDB" id="288532at2"/>
<proteinExistence type="predicted"/>
<evidence type="ECO:0000313" key="2">
    <source>
        <dbReference type="Proteomes" id="UP000184462"/>
    </source>
</evidence>
<dbReference type="GO" id="GO:0008146">
    <property type="term" value="F:sulfotransferase activity"/>
    <property type="evidence" value="ECO:0007669"/>
    <property type="project" value="InterPro"/>
</dbReference>
<sequence>MIVNHKYKFIFIKTQKTASTTLEIALSQLCDENDIITPITSSDEEYRKKLGYQSAINYNIPFSKYNKKDFLKFLCTGKRKRFYNHMSSSEIKRYLGKDIYDSYYKFCFERNPYDKLVSLFYHHGGFQKYSSLLEFINKGELEIIKGFDQYTIGKNIAVDDIFKFENLDESIMIISDKLNLDNPLKLPPKKLKSQFREKNTHYSKLINQQVKRKIDIIWARELKMMNYDF</sequence>
<dbReference type="Proteomes" id="UP000184462">
    <property type="component" value="Unassembled WGS sequence"/>
</dbReference>